<evidence type="ECO:0000313" key="1">
    <source>
        <dbReference type="EMBL" id="QPQ90445.1"/>
    </source>
</evidence>
<reference evidence="2" key="2">
    <citation type="submission" date="2022-06" db="EMBL/GenBank/DDBJ databases">
        <title>Draft genome sequence of Burkholderia glumae strain GR20004 isolated from rice panicle showing bacterial panicle blight.</title>
        <authorList>
            <person name="Choi S.Y."/>
            <person name="Lee Y.H."/>
        </authorList>
    </citation>
    <scope>NUCLEOTIDE SEQUENCE</scope>
    <source>
        <strain evidence="2">GR20004</strain>
    </source>
</reference>
<gene>
    <name evidence="1" type="ORF">I6H06_01365</name>
    <name evidence="2" type="ORF">NFI99_03440</name>
</gene>
<organism evidence="1 3">
    <name type="scientific">Burkholderia glumae</name>
    <name type="common">Pseudomonas glumae</name>
    <dbReference type="NCBI Taxonomy" id="337"/>
    <lineage>
        <taxon>Bacteria</taxon>
        <taxon>Pseudomonadati</taxon>
        <taxon>Pseudomonadota</taxon>
        <taxon>Betaproteobacteria</taxon>
        <taxon>Burkholderiales</taxon>
        <taxon>Burkholderiaceae</taxon>
        <taxon>Burkholderia</taxon>
    </lineage>
</organism>
<dbReference type="Proteomes" id="UP001056386">
    <property type="component" value="Chromosome 2"/>
</dbReference>
<dbReference type="GeneID" id="45699034"/>
<dbReference type="Proteomes" id="UP000594892">
    <property type="component" value="Chromosome 1"/>
</dbReference>
<dbReference type="EMBL" id="CP065600">
    <property type="protein sequence ID" value="QPQ90445.1"/>
    <property type="molecule type" value="Genomic_DNA"/>
</dbReference>
<evidence type="ECO:0000313" key="4">
    <source>
        <dbReference type="Proteomes" id="UP001056386"/>
    </source>
</evidence>
<dbReference type="RefSeq" id="WP_127913863.1">
    <property type="nucleotide sequence ID" value="NZ_CP021075.1"/>
</dbReference>
<accession>A0AAQ0BRL9</accession>
<keyword evidence="4" id="KW-1185">Reference proteome</keyword>
<proteinExistence type="predicted"/>
<evidence type="ECO:0000313" key="2">
    <source>
        <dbReference type="EMBL" id="USS43529.1"/>
    </source>
</evidence>
<dbReference type="AlphaFoldDB" id="A0AAQ0BRL9"/>
<protein>
    <submittedName>
        <fullName evidence="1">Uncharacterized protein</fullName>
    </submittedName>
</protein>
<evidence type="ECO:0000313" key="3">
    <source>
        <dbReference type="Proteomes" id="UP000594892"/>
    </source>
</evidence>
<sequence length="124" mass="13450">MLHHVQVVLAALNCLTFSMLTGDIEALAVRLSAKKDVFYEETVQATYQKGCSNAVEWLDSFVGGNVTVCLTSPLFPQYGGPISRLSIVHSLRGPLGIRVLTVHAVDSEPGRIDISQMQTNPATH</sequence>
<reference evidence="1 3" key="1">
    <citation type="submission" date="2020-12" db="EMBL/GenBank/DDBJ databases">
        <title>FDA dAtabase for Regulatory Grade micrObial Sequences (FDA-ARGOS): Supporting development and validation of Infectious Disease Dx tests.</title>
        <authorList>
            <person name="Minogue T."/>
            <person name="Wolcott M."/>
            <person name="Wasieloski L."/>
            <person name="Aguilar W."/>
            <person name="Moore D."/>
            <person name="Jaissle J."/>
            <person name="Tallon L."/>
            <person name="Sadzewicz L."/>
            <person name="Zhao X."/>
            <person name="Boylan J."/>
            <person name="Ott S."/>
            <person name="Bowen H."/>
            <person name="Vavikolanu K."/>
            <person name="Mehta A."/>
            <person name="Aluvathingal J."/>
            <person name="Nadendla S."/>
            <person name="Yan Y."/>
            <person name="Sichtig H."/>
        </authorList>
    </citation>
    <scope>NUCLEOTIDE SEQUENCE [LARGE SCALE GENOMIC DNA]</scope>
    <source>
        <strain evidence="1 3">FDAARGOS_949</strain>
    </source>
</reference>
<dbReference type="EMBL" id="CP099583">
    <property type="protein sequence ID" value="USS43529.1"/>
    <property type="molecule type" value="Genomic_DNA"/>
</dbReference>
<name>A0AAQ0BRL9_BURGL</name>